<sequence>MSRDSSEDRHHIPKSTFEVYRSEGDSLLVKKKFNEAINCYTHALEGKENDLHCLLKRSLCHSYLGNVEKALEDSDSALNTCPDHYKALLQKAEVLYNKGEFEFALVYFHRGHRKRPERHEFRLGIQKCEEAIRNSLEDTEKLRITSSGARAFKILLTEKDTKRTPRTQFKTAVNGCQQDDVPLHILPKAKSRIIFGHLHDEHEYLINLIKQENAKRWRTNYSEELSRIANAGLYYLDTRSKFWHQQKPIYARARAKQRADSTETQRNKQQGLRICKVLKKLHEIDRYQHTEEHEIAVKLAEDLRQEVGQWSEDDLPNRLELLANVNSMLGLSQLELNRYEAALEAHTNAYELARQCDLSEIVSHAVDNIGRVHAKKGDYQSAIDVWQRKLDDCSDKFETIWLRYEIGRCHLELQRSEEALAHGDQALILAVEVGDEPWQLNLNVLVGQANLHLHRRTEAQAAFLRAHELAKNLKATDAEKAILEVMDEFQSTENEFDTDSFSYSEARTETSPVKRFTWQFQRSRAPRNVSLFVTHRCLFLFIFLSLIFNSC</sequence>
<evidence type="ECO:0000256" key="3">
    <source>
        <dbReference type="ARBA" id="ARBA00034143"/>
    </source>
</evidence>
<dbReference type="SUPFAM" id="SSF48452">
    <property type="entry name" value="TPR-like"/>
    <property type="match status" value="1"/>
</dbReference>
<feature type="repeat" description="TPR" evidence="4">
    <location>
        <begin position="17"/>
        <end position="50"/>
    </location>
</feature>
<dbReference type="InterPro" id="IPR011990">
    <property type="entry name" value="TPR-like_helical_dom_sf"/>
</dbReference>
<comment type="subcellular location">
    <subcellularLocation>
        <location evidence="1">Cytoplasm</location>
        <location evidence="1">Cytoskeleton</location>
        <location evidence="1">Cilium axoneme</location>
    </subcellularLocation>
</comment>
<dbReference type="Proteomes" id="UP000699462">
    <property type="component" value="Unassembled WGS sequence"/>
</dbReference>
<accession>A0A8T0DMY2</accession>
<evidence type="ECO:0000256" key="4">
    <source>
        <dbReference type="PROSITE-ProRule" id="PRU00339"/>
    </source>
</evidence>
<name>A0A8T0DMY2_9TREM</name>
<dbReference type="InterPro" id="IPR040111">
    <property type="entry name" value="ODAD4"/>
</dbReference>
<keyword evidence="6" id="KW-1185">Reference proteome</keyword>
<dbReference type="EMBL" id="JTDF01001970">
    <property type="protein sequence ID" value="KAF8569305.1"/>
    <property type="molecule type" value="Genomic_DNA"/>
</dbReference>
<gene>
    <name evidence="5" type="ORF">P879_02291</name>
</gene>
<dbReference type="InterPro" id="IPR019734">
    <property type="entry name" value="TPR_rpt"/>
</dbReference>
<reference evidence="5 6" key="1">
    <citation type="submission" date="2019-07" db="EMBL/GenBank/DDBJ databases">
        <title>Annotation for the trematode Paragonimus westermani.</title>
        <authorList>
            <person name="Choi Y.-J."/>
        </authorList>
    </citation>
    <scope>NUCLEOTIDE SEQUENCE [LARGE SCALE GENOMIC DNA]</scope>
    <source>
        <strain evidence="5">180907_Pwestermani</strain>
    </source>
</reference>
<evidence type="ECO:0000313" key="6">
    <source>
        <dbReference type="Proteomes" id="UP000699462"/>
    </source>
</evidence>
<dbReference type="AlphaFoldDB" id="A0A8T0DMY2"/>
<evidence type="ECO:0000256" key="1">
    <source>
        <dbReference type="ARBA" id="ARBA00004430"/>
    </source>
</evidence>
<protein>
    <recommendedName>
        <fullName evidence="2">Outer dynein arm-docking complex subunit 4</fullName>
    </recommendedName>
    <alternativeName>
        <fullName evidence="3">Tetratricopeptide repeat protein 25</fullName>
    </alternativeName>
</protein>
<proteinExistence type="predicted"/>
<evidence type="ECO:0000313" key="5">
    <source>
        <dbReference type="EMBL" id="KAF8569305.1"/>
    </source>
</evidence>
<dbReference type="Gene3D" id="1.25.40.10">
    <property type="entry name" value="Tetratricopeptide repeat domain"/>
    <property type="match status" value="2"/>
</dbReference>
<organism evidence="5 6">
    <name type="scientific">Paragonimus westermani</name>
    <dbReference type="NCBI Taxonomy" id="34504"/>
    <lineage>
        <taxon>Eukaryota</taxon>
        <taxon>Metazoa</taxon>
        <taxon>Spiralia</taxon>
        <taxon>Lophotrochozoa</taxon>
        <taxon>Platyhelminthes</taxon>
        <taxon>Trematoda</taxon>
        <taxon>Digenea</taxon>
        <taxon>Plagiorchiida</taxon>
        <taxon>Troglotremata</taxon>
        <taxon>Troglotrematidae</taxon>
        <taxon>Paragonimus</taxon>
    </lineage>
</organism>
<dbReference type="OrthoDB" id="10268002at2759"/>
<dbReference type="PROSITE" id="PS50005">
    <property type="entry name" value="TPR"/>
    <property type="match status" value="1"/>
</dbReference>
<dbReference type="GO" id="GO:0005930">
    <property type="term" value="C:axoneme"/>
    <property type="evidence" value="ECO:0007669"/>
    <property type="project" value="UniProtKB-SubCell"/>
</dbReference>
<comment type="caution">
    <text evidence="5">The sequence shown here is derived from an EMBL/GenBank/DDBJ whole genome shotgun (WGS) entry which is preliminary data.</text>
</comment>
<dbReference type="SMART" id="SM00028">
    <property type="entry name" value="TPR"/>
    <property type="match status" value="7"/>
</dbReference>
<dbReference type="PANTHER" id="PTHR23040">
    <property type="match status" value="1"/>
</dbReference>
<evidence type="ECO:0000256" key="2">
    <source>
        <dbReference type="ARBA" id="ARBA00034139"/>
    </source>
</evidence>
<keyword evidence="4" id="KW-0802">TPR repeat</keyword>
<dbReference type="PANTHER" id="PTHR23040:SF2">
    <property type="entry name" value="OUTER DYNEIN ARM-DOCKING COMPLEX SUBUNIT 4"/>
    <property type="match status" value="1"/>
</dbReference>